<name>A0AAV3ATM6_PYXAD</name>
<keyword evidence="1" id="KW-0812">Transmembrane</keyword>
<proteinExistence type="predicted"/>
<keyword evidence="1" id="KW-1133">Transmembrane helix</keyword>
<keyword evidence="1" id="KW-0472">Membrane</keyword>
<comment type="caution">
    <text evidence="2">The sequence shown here is derived from an EMBL/GenBank/DDBJ whole genome shotgun (WGS) entry which is preliminary data.</text>
</comment>
<protein>
    <submittedName>
        <fullName evidence="2">Uncharacterized protein</fullName>
    </submittedName>
</protein>
<dbReference type="AlphaFoldDB" id="A0AAV3ATM6"/>
<keyword evidence="3" id="KW-1185">Reference proteome</keyword>
<accession>A0AAV3ATM6</accession>
<reference evidence="2" key="1">
    <citation type="thesis" date="2020" institute="ProQuest LLC" country="789 East Eisenhower Parkway, Ann Arbor, MI, USA">
        <title>Comparative Genomics and Chromosome Evolution.</title>
        <authorList>
            <person name="Mudd A.B."/>
        </authorList>
    </citation>
    <scope>NUCLEOTIDE SEQUENCE</scope>
    <source>
        <strain evidence="2">1538</strain>
        <tissue evidence="2">Blood</tissue>
    </source>
</reference>
<evidence type="ECO:0000256" key="1">
    <source>
        <dbReference type="SAM" id="Phobius"/>
    </source>
</evidence>
<feature type="transmembrane region" description="Helical" evidence="1">
    <location>
        <begin position="28"/>
        <end position="47"/>
    </location>
</feature>
<sequence>MSPLRRISFTFSPFSHYPSCNKKYTGTIWTSDVSIFCVIFFLVSFVLDITGQSLGTAKACKWLLSFTATAVLIHQQWKITLNHRTPQTILKYPSL</sequence>
<evidence type="ECO:0000313" key="2">
    <source>
        <dbReference type="EMBL" id="DBA28370.1"/>
    </source>
</evidence>
<evidence type="ECO:0000313" key="3">
    <source>
        <dbReference type="Proteomes" id="UP001181693"/>
    </source>
</evidence>
<organism evidence="2 3">
    <name type="scientific">Pyxicephalus adspersus</name>
    <name type="common">African bullfrog</name>
    <dbReference type="NCBI Taxonomy" id="30357"/>
    <lineage>
        <taxon>Eukaryota</taxon>
        <taxon>Metazoa</taxon>
        <taxon>Chordata</taxon>
        <taxon>Craniata</taxon>
        <taxon>Vertebrata</taxon>
        <taxon>Euteleostomi</taxon>
        <taxon>Amphibia</taxon>
        <taxon>Batrachia</taxon>
        <taxon>Anura</taxon>
        <taxon>Neobatrachia</taxon>
        <taxon>Ranoidea</taxon>
        <taxon>Pyxicephalidae</taxon>
        <taxon>Pyxicephalinae</taxon>
        <taxon>Pyxicephalus</taxon>
    </lineage>
</organism>
<dbReference type="EMBL" id="DYDO01000003">
    <property type="protein sequence ID" value="DBA28370.1"/>
    <property type="molecule type" value="Genomic_DNA"/>
</dbReference>
<gene>
    <name evidence="2" type="ORF">GDO54_008749</name>
</gene>
<dbReference type="Proteomes" id="UP001181693">
    <property type="component" value="Unassembled WGS sequence"/>
</dbReference>